<evidence type="ECO:0000313" key="7">
    <source>
        <dbReference type="Proteomes" id="UP000814176"/>
    </source>
</evidence>
<dbReference type="RefSeq" id="XP_047781515.1">
    <property type="nucleotide sequence ID" value="XM_047922950.1"/>
</dbReference>
<evidence type="ECO:0000259" key="4">
    <source>
        <dbReference type="PROSITE" id="PS50238"/>
    </source>
</evidence>
<dbReference type="InterPro" id="IPR027267">
    <property type="entry name" value="AH/BAR_dom_sf"/>
</dbReference>
<feature type="compositionally biased region" description="Pro residues" evidence="2">
    <location>
        <begin position="844"/>
        <end position="863"/>
    </location>
</feature>
<dbReference type="SMART" id="SM00055">
    <property type="entry name" value="FCH"/>
    <property type="match status" value="1"/>
</dbReference>
<dbReference type="PANTHER" id="PTHR23065:SF17">
    <property type="entry name" value="RHO-GTPASE-ACTIVATING PROTEIN RGD2"/>
    <property type="match status" value="1"/>
</dbReference>
<feature type="compositionally biased region" description="Pro residues" evidence="2">
    <location>
        <begin position="905"/>
        <end position="937"/>
    </location>
</feature>
<dbReference type="PROSITE" id="PS50238">
    <property type="entry name" value="RHOGAP"/>
    <property type="match status" value="1"/>
</dbReference>
<evidence type="ECO:0000313" key="6">
    <source>
        <dbReference type="EMBL" id="KAH9839865.1"/>
    </source>
</evidence>
<proteinExistence type="predicted"/>
<feature type="compositionally biased region" description="Basic residues" evidence="2">
    <location>
        <begin position="793"/>
        <end position="805"/>
    </location>
</feature>
<gene>
    <name evidence="6" type="ORF">C8Q71DRAFT_744573</name>
</gene>
<dbReference type="EMBL" id="JADCUA010000005">
    <property type="protein sequence ID" value="KAH9839865.1"/>
    <property type="molecule type" value="Genomic_DNA"/>
</dbReference>
<dbReference type="InterPro" id="IPR000198">
    <property type="entry name" value="RhoGAP_dom"/>
</dbReference>
<dbReference type="PANTHER" id="PTHR23065">
    <property type="entry name" value="PROLINE-SERINE-THREONINE PHOSPHATASE INTERACTING PROTEIN 1"/>
    <property type="match status" value="1"/>
</dbReference>
<dbReference type="Pfam" id="PF00611">
    <property type="entry name" value="FCH"/>
    <property type="match status" value="1"/>
</dbReference>
<evidence type="ECO:0008006" key="8">
    <source>
        <dbReference type="Google" id="ProtNLM"/>
    </source>
</evidence>
<feature type="region of interest" description="Disordered" evidence="2">
    <location>
        <begin position="165"/>
        <end position="196"/>
    </location>
</feature>
<name>A0ABQ8KN92_9APHY</name>
<dbReference type="SUPFAM" id="SSF103657">
    <property type="entry name" value="BAR/IMD domain-like"/>
    <property type="match status" value="2"/>
</dbReference>
<feature type="compositionally biased region" description="Low complexity" evidence="2">
    <location>
        <begin position="988"/>
        <end position="1029"/>
    </location>
</feature>
<feature type="region of interest" description="Disordered" evidence="2">
    <location>
        <begin position="788"/>
        <end position="1114"/>
    </location>
</feature>
<dbReference type="InterPro" id="IPR031160">
    <property type="entry name" value="F_BAR_dom"/>
</dbReference>
<dbReference type="InterPro" id="IPR001060">
    <property type="entry name" value="FCH_dom"/>
</dbReference>
<dbReference type="Gene3D" id="1.10.555.10">
    <property type="entry name" value="Rho GTPase activation protein"/>
    <property type="match status" value="1"/>
</dbReference>
<sequence>MAVLSLPLSFQNSFWSQDYRTGLEVLYSQLEKGVLENEEVVAFIRARAAAESALAATLSAAGPAGKAFAGDDGASLHVAFRGLKEESIAQGKAHEAIAAELRDTVAAPFDKWAHGYRDRLWNSRHNMLDGFMHAYEAAQGDVTKLKQDYLNKMRRADEAEDDARFAPIPQPVGDKFTTSPSMLPRDKPRFPSRTPTMSERISLRFKELRLQAGGATSPEKVEVQFDAGTDGESEKGTPKIDKGKGRAIEEVATPERMASPPPMSPPLPPARINTNSVPPPPPPPIAIAGLEMAPTELSDLLKRARDTMPLRPVRFPLIGEYQDCFSGEEFATWLKENVEDFSGSLDHAAFAAKELTEKHNLLRRVGEFGNDFENANDAFYQFRAKAFELGMAPAAPVENVVSPIQKTLSPMAEAVATRTTTFASLVSKALNTNGSAEPLHIRTRREADAADREYRVAVRKLDRQRLGLEERVEETLKTLQKWELDRLRAVKTVLRQYQTAVSKLAKAYEPSLERSTVLIDSYAPEADLRIFIERNRTGPFRPEPRIYESVTHDESDVVFGIDLRRWADSAMWPGSEEKKDKPDIPPVITLLLNSIDAAYSRLPSDSEKRKTWIYDVPLPAVHHIREALNAIPPEQPFPDDILAKYDAPVLAGAIKLWALELNPPLGMYEGWDELRKLYPTVGSNSKAEDSHSEDQHILELQAALQRLPRVHLLTLDAIVKHLKELIASTPAAETDESNEVYVTKLALTMGRSILRPKQENEFSIQDRHPTLLFMDLINKYDAIVPPAIERKKRESQRKMPVRRRTRPVDMRMSRSRISAGADLKELHAQQLAQRSGVRLSKGSPPLPPPLPPLPAVPASPTPLSPESQETSSSIMKSAEPGEAFASPVFQSLPAQQAPEPVYANIPPPPPLTKTPTPEPAAVPPPPPLEKPAQPPHPVFKEPPPEFDDLPPRPTFKEPPPESDDELPSPAFQPPPASVEPSPRPAPVAVPAALRTGSRPSSRPASPRVASQEASRSPSPTKPSSPTTASLNRTSRATRGPRPSGGGSVSSMVSNLNRHSVDRSSSPGLNGASGLRRNGSRPGGSTHAKRGSISRVTELSRRTMASDAEDEVVDR</sequence>
<feature type="domain" description="F-BAR" evidence="5">
    <location>
        <begin position="8"/>
        <end position="527"/>
    </location>
</feature>
<dbReference type="PROSITE" id="PS51741">
    <property type="entry name" value="F_BAR"/>
    <property type="match status" value="1"/>
</dbReference>
<evidence type="ECO:0000259" key="3">
    <source>
        <dbReference type="PROSITE" id="PS50186"/>
    </source>
</evidence>
<dbReference type="InterPro" id="IPR036388">
    <property type="entry name" value="WH-like_DNA-bd_sf"/>
</dbReference>
<dbReference type="Pfam" id="PF00620">
    <property type="entry name" value="RhoGAP"/>
    <property type="match status" value="1"/>
</dbReference>
<evidence type="ECO:0000259" key="5">
    <source>
        <dbReference type="PROSITE" id="PS51741"/>
    </source>
</evidence>
<reference evidence="6 7" key="1">
    <citation type="journal article" date="2021" name="Environ. Microbiol.">
        <title>Gene family expansions and transcriptome signatures uncover fungal adaptations to wood decay.</title>
        <authorList>
            <person name="Hage H."/>
            <person name="Miyauchi S."/>
            <person name="Viragh M."/>
            <person name="Drula E."/>
            <person name="Min B."/>
            <person name="Chaduli D."/>
            <person name="Navarro D."/>
            <person name="Favel A."/>
            <person name="Norest M."/>
            <person name="Lesage-Meessen L."/>
            <person name="Balint B."/>
            <person name="Merenyi Z."/>
            <person name="de Eugenio L."/>
            <person name="Morin E."/>
            <person name="Martinez A.T."/>
            <person name="Baldrian P."/>
            <person name="Stursova M."/>
            <person name="Martinez M.J."/>
            <person name="Novotny C."/>
            <person name="Magnuson J.K."/>
            <person name="Spatafora J.W."/>
            <person name="Maurice S."/>
            <person name="Pangilinan J."/>
            <person name="Andreopoulos W."/>
            <person name="LaButti K."/>
            <person name="Hundley H."/>
            <person name="Na H."/>
            <person name="Kuo A."/>
            <person name="Barry K."/>
            <person name="Lipzen A."/>
            <person name="Henrissat B."/>
            <person name="Riley R."/>
            <person name="Ahrendt S."/>
            <person name="Nagy L.G."/>
            <person name="Grigoriev I.V."/>
            <person name="Martin F."/>
            <person name="Rosso M.N."/>
        </authorList>
    </citation>
    <scope>NUCLEOTIDE SEQUENCE [LARGE SCALE GENOMIC DNA]</scope>
    <source>
        <strain evidence="6 7">CIRM-BRFM 1785</strain>
    </source>
</reference>
<dbReference type="Gene3D" id="1.10.10.10">
    <property type="entry name" value="Winged helix-like DNA-binding domain superfamily/Winged helix DNA-binding domain"/>
    <property type="match status" value="1"/>
</dbReference>
<keyword evidence="7" id="KW-1185">Reference proteome</keyword>
<accession>A0ABQ8KN92</accession>
<evidence type="ECO:0000256" key="2">
    <source>
        <dbReference type="SAM" id="MobiDB-lite"/>
    </source>
</evidence>
<protein>
    <recommendedName>
        <fullName evidence="8">RhoGAP domain-containing protein</fullName>
    </recommendedName>
</protein>
<dbReference type="SMART" id="SM00324">
    <property type="entry name" value="RhoGAP"/>
    <property type="match status" value="1"/>
</dbReference>
<dbReference type="SUPFAM" id="SSF48350">
    <property type="entry name" value="GTPase activation domain, GAP"/>
    <property type="match status" value="1"/>
</dbReference>
<dbReference type="PROSITE" id="PS50186">
    <property type="entry name" value="DEP"/>
    <property type="match status" value="1"/>
</dbReference>
<feature type="compositionally biased region" description="Polar residues" evidence="2">
    <location>
        <begin position="866"/>
        <end position="875"/>
    </location>
</feature>
<dbReference type="GeneID" id="72003682"/>
<dbReference type="InterPro" id="IPR008936">
    <property type="entry name" value="Rho_GTPase_activation_prot"/>
</dbReference>
<feature type="compositionally biased region" description="Polar residues" evidence="2">
    <location>
        <begin position="1054"/>
        <end position="1067"/>
    </location>
</feature>
<dbReference type="InterPro" id="IPR000591">
    <property type="entry name" value="DEP_dom"/>
</dbReference>
<evidence type="ECO:0000256" key="1">
    <source>
        <dbReference type="PROSITE-ProRule" id="PRU01077"/>
    </source>
</evidence>
<dbReference type="Proteomes" id="UP000814176">
    <property type="component" value="Unassembled WGS sequence"/>
</dbReference>
<dbReference type="Gene3D" id="1.20.1270.60">
    <property type="entry name" value="Arfaptin homology (AH) domain/BAR domain"/>
    <property type="match status" value="2"/>
</dbReference>
<comment type="caution">
    <text evidence="6">The sequence shown here is derived from an EMBL/GenBank/DDBJ whole genome shotgun (WGS) entry which is preliminary data.</text>
</comment>
<keyword evidence="1" id="KW-0175">Coiled coil</keyword>
<feature type="domain" description="Rho-GAP" evidence="4">
    <location>
        <begin position="561"/>
        <end position="784"/>
    </location>
</feature>
<organism evidence="6 7">
    <name type="scientific">Rhodofomes roseus</name>
    <dbReference type="NCBI Taxonomy" id="34475"/>
    <lineage>
        <taxon>Eukaryota</taxon>
        <taxon>Fungi</taxon>
        <taxon>Dikarya</taxon>
        <taxon>Basidiomycota</taxon>
        <taxon>Agaricomycotina</taxon>
        <taxon>Agaricomycetes</taxon>
        <taxon>Polyporales</taxon>
        <taxon>Rhodofomes</taxon>
    </lineage>
</organism>
<feature type="compositionally biased region" description="Pro residues" evidence="2">
    <location>
        <begin position="970"/>
        <end position="987"/>
    </location>
</feature>
<feature type="domain" description="DEP" evidence="3">
    <location>
        <begin position="304"/>
        <end position="384"/>
    </location>
</feature>